<sequence>MKLYFLFLLIFIYSSCQPEKYSNSKKEKVEFLSEESPLLIIFNRVEKNTEYIDRSTASKESFQYWRKNFDPPFDDPNLHISVFHGLDNYKLQIIRRDLDQMNVWFDSEMGYMDWFRLNFKQYYIIYQDEYLVKGSLDPDHLFTAYEVKIHTGGVE</sequence>
<reference evidence="2" key="1">
    <citation type="submission" date="2016-10" db="EMBL/GenBank/DDBJ databases">
        <authorList>
            <person name="Varghese N."/>
            <person name="Submissions S."/>
        </authorList>
    </citation>
    <scope>NUCLEOTIDE SEQUENCE [LARGE SCALE GENOMIC DNA]</scope>
    <source>
        <strain evidence="2">DSM 17298</strain>
    </source>
</reference>
<proteinExistence type="predicted"/>
<gene>
    <name evidence="1" type="ORF">SAMN03080598_02643</name>
</gene>
<name>A0A1H5XSY2_9BACT</name>
<protein>
    <submittedName>
        <fullName evidence="1">Uncharacterized protein</fullName>
    </submittedName>
</protein>
<dbReference type="STRING" id="1120964.GCA_001313265_05419"/>
<accession>A0A1H5XSY2</accession>
<evidence type="ECO:0000313" key="2">
    <source>
        <dbReference type="Proteomes" id="UP000236736"/>
    </source>
</evidence>
<dbReference type="AlphaFoldDB" id="A0A1H5XSY2"/>
<organism evidence="1 2">
    <name type="scientific">Algoriphagus boritolerans DSM 17298 = JCM 18970</name>
    <dbReference type="NCBI Taxonomy" id="1120964"/>
    <lineage>
        <taxon>Bacteria</taxon>
        <taxon>Pseudomonadati</taxon>
        <taxon>Bacteroidota</taxon>
        <taxon>Cytophagia</taxon>
        <taxon>Cytophagales</taxon>
        <taxon>Cyclobacteriaceae</taxon>
        <taxon>Algoriphagus</taxon>
    </lineage>
</organism>
<dbReference type="Proteomes" id="UP000236736">
    <property type="component" value="Unassembled WGS sequence"/>
</dbReference>
<evidence type="ECO:0000313" key="1">
    <source>
        <dbReference type="EMBL" id="SEG14547.1"/>
    </source>
</evidence>
<dbReference type="EMBL" id="FNVR01000015">
    <property type="protein sequence ID" value="SEG14547.1"/>
    <property type="molecule type" value="Genomic_DNA"/>
</dbReference>
<dbReference type="OrthoDB" id="826220at2"/>
<dbReference type="RefSeq" id="WP_103925294.1">
    <property type="nucleotide sequence ID" value="NZ_FNVR01000015.1"/>
</dbReference>
<keyword evidence="2" id="KW-1185">Reference proteome</keyword>